<reference evidence="1 2" key="1">
    <citation type="journal article" date="2014" name="PLoS Genet.">
        <title>Phylogenetically driven sequencing of extremely halophilic archaea reveals strategies for static and dynamic osmo-response.</title>
        <authorList>
            <person name="Becker E.A."/>
            <person name="Seitzer P.M."/>
            <person name="Tritt A."/>
            <person name="Larsen D."/>
            <person name="Krusor M."/>
            <person name="Yao A.I."/>
            <person name="Wu D."/>
            <person name="Madern D."/>
            <person name="Eisen J.A."/>
            <person name="Darling A.E."/>
            <person name="Facciotti M.T."/>
        </authorList>
    </citation>
    <scope>NUCLEOTIDE SEQUENCE [LARGE SCALE GENOMIC DNA]</scope>
    <source>
        <strain evidence="1 2">DSM 3751</strain>
    </source>
</reference>
<dbReference type="GO" id="GO:0016787">
    <property type="term" value="F:hydrolase activity"/>
    <property type="evidence" value="ECO:0007669"/>
    <property type="project" value="UniProtKB-KW"/>
</dbReference>
<dbReference type="Gene3D" id="1.10.3210.50">
    <property type="match status" value="1"/>
</dbReference>
<proteinExistence type="predicted"/>
<protein>
    <submittedName>
        <fullName evidence="1">Metal dependent phosphohydrolase</fullName>
    </submittedName>
</protein>
<name>L9YVW9_9EURY</name>
<accession>L9YVW9</accession>
<evidence type="ECO:0000313" key="1">
    <source>
        <dbReference type="EMBL" id="ELY78370.1"/>
    </source>
</evidence>
<keyword evidence="1" id="KW-0378">Hydrolase</keyword>
<dbReference type="PATRIC" id="fig|1227495.3.peg.1793"/>
<organism evidence="1 2">
    <name type="scientific">Natrinema pallidum DSM 3751</name>
    <dbReference type="NCBI Taxonomy" id="1227495"/>
    <lineage>
        <taxon>Archaea</taxon>
        <taxon>Methanobacteriati</taxon>
        <taxon>Methanobacteriota</taxon>
        <taxon>Stenosarchaea group</taxon>
        <taxon>Halobacteria</taxon>
        <taxon>Halobacteriales</taxon>
        <taxon>Natrialbaceae</taxon>
        <taxon>Natrinema</taxon>
    </lineage>
</organism>
<evidence type="ECO:0000313" key="2">
    <source>
        <dbReference type="Proteomes" id="UP000011618"/>
    </source>
</evidence>
<gene>
    <name evidence="1" type="ORF">C487_08889</name>
</gene>
<dbReference type="Proteomes" id="UP000011618">
    <property type="component" value="Unassembled WGS sequence"/>
</dbReference>
<dbReference type="EMBL" id="AOII01000045">
    <property type="protein sequence ID" value="ELY78370.1"/>
    <property type="molecule type" value="Genomic_DNA"/>
</dbReference>
<comment type="caution">
    <text evidence="1">The sequence shown here is derived from an EMBL/GenBank/DDBJ whole genome shotgun (WGS) entry which is preliminary data.</text>
</comment>
<dbReference type="AlphaFoldDB" id="L9YVW9"/>
<sequence>MLLREWAEERLEQLYTSPGRRLGTSRWRFMDEFFTQFASELDIESAEYHIESTE</sequence>
<dbReference type="eggNOG" id="arCOG01860">
    <property type="taxonomic scope" value="Archaea"/>
</dbReference>